<organism evidence="3 4">
    <name type="scientific">Sediminicurvatus halobius</name>
    <dbReference type="NCBI Taxonomy" id="2182432"/>
    <lineage>
        <taxon>Bacteria</taxon>
        <taxon>Pseudomonadati</taxon>
        <taxon>Pseudomonadota</taxon>
        <taxon>Gammaproteobacteria</taxon>
        <taxon>Chromatiales</taxon>
        <taxon>Ectothiorhodospiraceae</taxon>
        <taxon>Sediminicurvatus</taxon>
    </lineage>
</organism>
<feature type="domain" description="Signal transduction histidine kinase internal region" evidence="2">
    <location>
        <begin position="126"/>
        <end position="205"/>
    </location>
</feature>
<dbReference type="InterPro" id="IPR050640">
    <property type="entry name" value="Bact_2-comp_sensor_kinase"/>
</dbReference>
<dbReference type="Pfam" id="PF06580">
    <property type="entry name" value="His_kinase"/>
    <property type="match status" value="1"/>
</dbReference>
<sequence length="325" mass="35673">MGELLVFVLVLARTGGWSWEALSLLSLYVQWIGLVSAAVLCLLRRRLLGLGARRGALASYALVLIVAALAAAIAQWLLPPAVLPAGGGSAFLARTFAITAIVAAVALRYLYLQHQWRARMQAAAEARIDALQARIRPHFLFNSLNTIASAIGVDPRLAERLVEDLADLFRASLTRDERRLVPLAEELALVDGYLRMEHQRLGERLDVAWRLDGLPRGALIPPLTLQPLLENAVYYGIEPREEGGTITLTGGVSGDQLLVEVRNPAPSMPRRRSAGFGMAQANVRERLLLAFGERARLEVSTADGVYHVTVRVPYRRGPVDEDTHR</sequence>
<feature type="transmembrane region" description="Helical" evidence="1">
    <location>
        <begin position="28"/>
        <end position="45"/>
    </location>
</feature>
<dbReference type="InterPro" id="IPR036890">
    <property type="entry name" value="HATPase_C_sf"/>
</dbReference>
<evidence type="ECO:0000313" key="4">
    <source>
        <dbReference type="Proteomes" id="UP000245474"/>
    </source>
</evidence>
<keyword evidence="3" id="KW-0808">Transferase</keyword>
<gene>
    <name evidence="3" type="ORF">DEM34_08840</name>
</gene>
<dbReference type="GO" id="GO:0000155">
    <property type="term" value="F:phosphorelay sensor kinase activity"/>
    <property type="evidence" value="ECO:0007669"/>
    <property type="project" value="InterPro"/>
</dbReference>
<evidence type="ECO:0000259" key="2">
    <source>
        <dbReference type="Pfam" id="PF06580"/>
    </source>
</evidence>
<keyword evidence="1" id="KW-0472">Membrane</keyword>
<keyword evidence="1" id="KW-0812">Transmembrane</keyword>
<keyword evidence="3" id="KW-0418">Kinase</keyword>
<dbReference type="GO" id="GO:0016020">
    <property type="term" value="C:membrane"/>
    <property type="evidence" value="ECO:0007669"/>
    <property type="project" value="InterPro"/>
</dbReference>
<reference evidence="3 4" key="1">
    <citation type="submission" date="2018-05" db="EMBL/GenBank/DDBJ databases">
        <title>Spiribacter halobius sp. nov., a moderately halophilic bacterium isolated from marine solar saltern.</title>
        <authorList>
            <person name="Zheng W.-S."/>
            <person name="Lu D.-C."/>
            <person name="Du Z.-J."/>
        </authorList>
    </citation>
    <scope>NUCLEOTIDE SEQUENCE [LARGE SCALE GENOMIC DNA]</scope>
    <source>
        <strain evidence="3 4">E85</strain>
    </source>
</reference>
<dbReference type="InterPro" id="IPR010559">
    <property type="entry name" value="Sig_transdc_His_kin_internal"/>
</dbReference>
<comment type="caution">
    <text evidence="3">The sequence shown here is derived from an EMBL/GenBank/DDBJ whole genome shotgun (WGS) entry which is preliminary data.</text>
</comment>
<keyword evidence="4" id="KW-1185">Reference proteome</keyword>
<evidence type="ECO:0000313" key="3">
    <source>
        <dbReference type="EMBL" id="PWG63435.1"/>
    </source>
</evidence>
<feature type="transmembrane region" description="Helical" evidence="1">
    <location>
        <begin position="57"/>
        <end position="78"/>
    </location>
</feature>
<feature type="transmembrane region" description="Helical" evidence="1">
    <location>
        <begin position="90"/>
        <end position="111"/>
    </location>
</feature>
<keyword evidence="1" id="KW-1133">Transmembrane helix</keyword>
<dbReference type="Proteomes" id="UP000245474">
    <property type="component" value="Unassembled WGS sequence"/>
</dbReference>
<dbReference type="OrthoDB" id="2514702at2"/>
<dbReference type="Gene3D" id="3.30.565.10">
    <property type="entry name" value="Histidine kinase-like ATPase, C-terminal domain"/>
    <property type="match status" value="1"/>
</dbReference>
<evidence type="ECO:0000256" key="1">
    <source>
        <dbReference type="SAM" id="Phobius"/>
    </source>
</evidence>
<dbReference type="AlphaFoldDB" id="A0A2U2N2H6"/>
<dbReference type="PANTHER" id="PTHR34220">
    <property type="entry name" value="SENSOR HISTIDINE KINASE YPDA"/>
    <property type="match status" value="1"/>
</dbReference>
<accession>A0A2U2N2H6</accession>
<dbReference type="SUPFAM" id="SSF55874">
    <property type="entry name" value="ATPase domain of HSP90 chaperone/DNA topoisomerase II/histidine kinase"/>
    <property type="match status" value="1"/>
</dbReference>
<name>A0A2U2N2H6_9GAMM</name>
<protein>
    <submittedName>
        <fullName evidence="3">Histidine kinase</fullName>
    </submittedName>
</protein>
<dbReference type="EMBL" id="QFFI01000011">
    <property type="protein sequence ID" value="PWG63435.1"/>
    <property type="molecule type" value="Genomic_DNA"/>
</dbReference>
<dbReference type="PANTHER" id="PTHR34220:SF7">
    <property type="entry name" value="SENSOR HISTIDINE KINASE YPDA"/>
    <property type="match status" value="1"/>
</dbReference>
<proteinExistence type="predicted"/>